<dbReference type="PANTHER" id="PTHR12608:SF1">
    <property type="entry name" value="TRANSMEMBRANE PROTEIN 165"/>
    <property type="match status" value="1"/>
</dbReference>
<feature type="signal peptide" evidence="6">
    <location>
        <begin position="1"/>
        <end position="19"/>
    </location>
</feature>
<organism evidence="7 8">
    <name type="scientific">Bemisia tabaci</name>
    <name type="common">Sweetpotato whitefly</name>
    <name type="synonym">Aleurodes tabaci</name>
    <dbReference type="NCBI Taxonomy" id="7038"/>
    <lineage>
        <taxon>Eukaryota</taxon>
        <taxon>Metazoa</taxon>
        <taxon>Ecdysozoa</taxon>
        <taxon>Arthropoda</taxon>
        <taxon>Hexapoda</taxon>
        <taxon>Insecta</taxon>
        <taxon>Pterygota</taxon>
        <taxon>Neoptera</taxon>
        <taxon>Paraneoptera</taxon>
        <taxon>Hemiptera</taxon>
        <taxon>Sternorrhyncha</taxon>
        <taxon>Aleyrodoidea</taxon>
        <taxon>Aleyrodidae</taxon>
        <taxon>Aleyrodinae</taxon>
        <taxon>Bemisia</taxon>
    </lineage>
</organism>
<keyword evidence="3 6" id="KW-0812">Transmembrane</keyword>
<sequence>MTPYLLCLYLLQYMSSALAELEPLENVGEILLTTSKSHAAGTTEKNPVAANLGFVHAFIASLSVILVSEIGDKTFFIAAIMAMRHPRITVFAGAISALALMTVLSVVFGLAATVIPRVYTYYISILLFFIFGVKMLLEGFKMSPNEAQQELEGVQSDLKRREDELAEEKVRKKSKWGSSSSVVGVSPEDPPTVVPDVKEGSLSINSEKIISSEPIGVKHKSSSVPQFEREALAPDVESGSGTTKIPAPTIKLLSRIVVQAFTLTFLAEWGDRSQLTTIVLAATEDPYGVTAGGIFGHSICTGIAVVGGRFIAQRISVRTVTIIGGIVFLIFAFTSLLFEQSEKA</sequence>
<dbReference type="GO" id="GO:0032472">
    <property type="term" value="P:Golgi calcium ion transport"/>
    <property type="evidence" value="ECO:0007669"/>
    <property type="project" value="TreeGrafter"/>
</dbReference>
<dbReference type="GO" id="GO:0015085">
    <property type="term" value="F:calcium ion transmembrane transporter activity"/>
    <property type="evidence" value="ECO:0007669"/>
    <property type="project" value="TreeGrafter"/>
</dbReference>
<keyword evidence="6" id="KW-0732">Signal</keyword>
<dbReference type="GO" id="GO:0005794">
    <property type="term" value="C:Golgi apparatus"/>
    <property type="evidence" value="ECO:0007669"/>
    <property type="project" value="TreeGrafter"/>
</dbReference>
<evidence type="ECO:0000256" key="4">
    <source>
        <dbReference type="ARBA" id="ARBA00022989"/>
    </source>
</evidence>
<evidence type="ECO:0000313" key="8">
    <source>
        <dbReference type="Proteomes" id="UP001152759"/>
    </source>
</evidence>
<dbReference type="GO" id="GO:0005384">
    <property type="term" value="F:manganese ion transmembrane transporter activity"/>
    <property type="evidence" value="ECO:0007669"/>
    <property type="project" value="TreeGrafter"/>
</dbReference>
<feature type="chain" id="PRO_5040532336" description="GDT1 family protein" evidence="6">
    <location>
        <begin position="20"/>
        <end position="344"/>
    </location>
</feature>
<dbReference type="InterPro" id="IPR049555">
    <property type="entry name" value="GDT1-like_CS"/>
</dbReference>
<gene>
    <name evidence="7" type="ORF">BEMITA_LOCUS13799</name>
</gene>
<dbReference type="InterPro" id="IPR001727">
    <property type="entry name" value="GDT1-like"/>
</dbReference>
<name>A0A9P0AQ16_BEMTA</name>
<dbReference type="GO" id="GO:0016020">
    <property type="term" value="C:membrane"/>
    <property type="evidence" value="ECO:0007669"/>
    <property type="project" value="UniProtKB-SubCell"/>
</dbReference>
<feature type="transmembrane region" description="Helical" evidence="6">
    <location>
        <begin position="118"/>
        <end position="137"/>
    </location>
</feature>
<evidence type="ECO:0000256" key="3">
    <source>
        <dbReference type="ARBA" id="ARBA00022692"/>
    </source>
</evidence>
<dbReference type="Pfam" id="PF01169">
    <property type="entry name" value="GDT1"/>
    <property type="match status" value="2"/>
</dbReference>
<proteinExistence type="inferred from homology"/>
<comment type="subcellular location">
    <subcellularLocation>
        <location evidence="1 6">Membrane</location>
        <topology evidence="1 6">Multi-pass membrane protein</topology>
    </subcellularLocation>
</comment>
<evidence type="ECO:0000256" key="6">
    <source>
        <dbReference type="RuleBase" id="RU365102"/>
    </source>
</evidence>
<protein>
    <recommendedName>
        <fullName evidence="6">GDT1 family protein</fullName>
    </recommendedName>
</protein>
<feature type="transmembrane region" description="Helical" evidence="6">
    <location>
        <begin position="289"/>
        <end position="312"/>
    </location>
</feature>
<dbReference type="Proteomes" id="UP001152759">
    <property type="component" value="Chromosome 9"/>
</dbReference>
<dbReference type="AlphaFoldDB" id="A0A9P0AQ16"/>
<evidence type="ECO:0000256" key="5">
    <source>
        <dbReference type="ARBA" id="ARBA00023136"/>
    </source>
</evidence>
<feature type="transmembrane region" description="Helical" evidence="6">
    <location>
        <begin position="88"/>
        <end position="112"/>
    </location>
</feature>
<keyword evidence="4 6" id="KW-1133">Transmembrane helix</keyword>
<dbReference type="KEGG" id="btab:109034821"/>
<keyword evidence="5 6" id="KW-0472">Membrane</keyword>
<feature type="transmembrane region" description="Helical" evidence="6">
    <location>
        <begin position="48"/>
        <end position="67"/>
    </location>
</feature>
<dbReference type="GO" id="GO:0032468">
    <property type="term" value="P:Golgi calcium ion homeostasis"/>
    <property type="evidence" value="ECO:0007669"/>
    <property type="project" value="TreeGrafter"/>
</dbReference>
<dbReference type="EMBL" id="OU963870">
    <property type="protein sequence ID" value="CAH0395634.1"/>
    <property type="molecule type" value="Genomic_DNA"/>
</dbReference>
<feature type="transmembrane region" description="Helical" evidence="6">
    <location>
        <begin position="252"/>
        <end position="269"/>
    </location>
</feature>
<dbReference type="PROSITE" id="PS01214">
    <property type="entry name" value="UPF0016"/>
    <property type="match status" value="1"/>
</dbReference>
<accession>A0A9P0AQ16</accession>
<reference evidence="7" key="1">
    <citation type="submission" date="2021-12" db="EMBL/GenBank/DDBJ databases">
        <authorList>
            <person name="King R."/>
        </authorList>
    </citation>
    <scope>NUCLEOTIDE SEQUENCE</scope>
</reference>
<feature type="transmembrane region" description="Helical" evidence="6">
    <location>
        <begin position="319"/>
        <end position="338"/>
    </location>
</feature>
<dbReference type="PANTHER" id="PTHR12608">
    <property type="entry name" value="TRANSMEMBRANE PROTEIN HTP-1 RELATED"/>
    <property type="match status" value="1"/>
</dbReference>
<evidence type="ECO:0000256" key="2">
    <source>
        <dbReference type="ARBA" id="ARBA00009190"/>
    </source>
</evidence>
<evidence type="ECO:0000313" key="7">
    <source>
        <dbReference type="EMBL" id="CAH0395634.1"/>
    </source>
</evidence>
<evidence type="ECO:0000256" key="1">
    <source>
        <dbReference type="ARBA" id="ARBA00004141"/>
    </source>
</evidence>
<keyword evidence="8" id="KW-1185">Reference proteome</keyword>
<comment type="similarity">
    <text evidence="2 6">Belongs to the GDT1 family.</text>
</comment>